<organism evidence="1 2">
    <name type="scientific">Paraphaeosphaeria sporulosa</name>
    <dbReference type="NCBI Taxonomy" id="1460663"/>
    <lineage>
        <taxon>Eukaryota</taxon>
        <taxon>Fungi</taxon>
        <taxon>Dikarya</taxon>
        <taxon>Ascomycota</taxon>
        <taxon>Pezizomycotina</taxon>
        <taxon>Dothideomycetes</taxon>
        <taxon>Pleosporomycetidae</taxon>
        <taxon>Pleosporales</taxon>
        <taxon>Massarineae</taxon>
        <taxon>Didymosphaeriaceae</taxon>
        <taxon>Paraphaeosphaeria</taxon>
    </lineage>
</organism>
<proteinExistence type="predicted"/>
<gene>
    <name evidence="1" type="ORF">CC84DRAFT_129446</name>
</gene>
<keyword evidence="2" id="KW-1185">Reference proteome</keyword>
<dbReference type="AlphaFoldDB" id="A0A177D098"/>
<dbReference type="RefSeq" id="XP_018042957.1">
    <property type="nucleotide sequence ID" value="XM_018185369.1"/>
</dbReference>
<sequence length="160" mass="17249">MPGISVRRRLSHYRYSRLGSDTPVSDLALWEVVRISGSWLVDHIVGLAVATKMVGKHKLRRREPLQMHTPIVAREPKVAATRGRPRTSSIEHIAHVVVVCGVSGVSTDFSGLDSSALDRLAALLRGLTPSGFPPVSSSSSPVLGLFQSSIRKCVLACGDE</sequence>
<protein>
    <submittedName>
        <fullName evidence="1">Uncharacterized protein</fullName>
    </submittedName>
</protein>
<name>A0A177D098_9PLEO</name>
<reference evidence="1 2" key="1">
    <citation type="submission" date="2016-05" db="EMBL/GenBank/DDBJ databases">
        <title>Comparative analysis of secretome profiles of manganese(II)-oxidizing ascomycete fungi.</title>
        <authorList>
            <consortium name="DOE Joint Genome Institute"/>
            <person name="Zeiner C.A."/>
            <person name="Purvine S.O."/>
            <person name="Zink E.M."/>
            <person name="Wu S."/>
            <person name="Pasa-Tolic L."/>
            <person name="Chaput D.L."/>
            <person name="Haridas S."/>
            <person name="Grigoriev I.V."/>
            <person name="Santelli C.M."/>
            <person name="Hansel C.M."/>
        </authorList>
    </citation>
    <scope>NUCLEOTIDE SEQUENCE [LARGE SCALE GENOMIC DNA]</scope>
    <source>
        <strain evidence="1 2">AP3s5-JAC2a</strain>
    </source>
</reference>
<dbReference type="Proteomes" id="UP000077069">
    <property type="component" value="Unassembled WGS sequence"/>
</dbReference>
<evidence type="ECO:0000313" key="1">
    <source>
        <dbReference type="EMBL" id="OAG12592.1"/>
    </source>
</evidence>
<dbReference type="InParanoid" id="A0A177D098"/>
<dbReference type="GeneID" id="28768855"/>
<accession>A0A177D098</accession>
<evidence type="ECO:0000313" key="2">
    <source>
        <dbReference type="Proteomes" id="UP000077069"/>
    </source>
</evidence>
<dbReference type="EMBL" id="KV441548">
    <property type="protein sequence ID" value="OAG12592.1"/>
    <property type="molecule type" value="Genomic_DNA"/>
</dbReference>